<feature type="domain" description="C2H2-type" evidence="9">
    <location>
        <begin position="436"/>
        <end position="463"/>
    </location>
</feature>
<evidence type="ECO:0000256" key="8">
    <source>
        <dbReference type="SAM" id="MobiDB-lite"/>
    </source>
</evidence>
<dbReference type="GeneID" id="590249"/>
<protein>
    <recommendedName>
        <fullName evidence="9">C2H2-type domain-containing protein</fullName>
    </recommendedName>
</protein>
<dbReference type="FunFam" id="3.30.160.60:FF:000926">
    <property type="entry name" value="Kruppel like factor 13"/>
    <property type="match status" value="1"/>
</dbReference>
<evidence type="ECO:0000256" key="5">
    <source>
        <dbReference type="ARBA" id="ARBA00022833"/>
    </source>
</evidence>
<evidence type="ECO:0000313" key="10">
    <source>
        <dbReference type="EnsemblMetazoa" id="XP_030839281"/>
    </source>
</evidence>
<dbReference type="GO" id="GO:0006357">
    <property type="term" value="P:regulation of transcription by RNA polymerase II"/>
    <property type="evidence" value="ECO:0000318"/>
    <property type="project" value="GO_Central"/>
</dbReference>
<reference evidence="11" key="1">
    <citation type="submission" date="2015-02" db="EMBL/GenBank/DDBJ databases">
        <title>Genome sequencing for Strongylocentrotus purpuratus.</title>
        <authorList>
            <person name="Murali S."/>
            <person name="Liu Y."/>
            <person name="Vee V."/>
            <person name="English A."/>
            <person name="Wang M."/>
            <person name="Skinner E."/>
            <person name="Han Y."/>
            <person name="Muzny D.M."/>
            <person name="Worley K.C."/>
            <person name="Gibbs R.A."/>
        </authorList>
    </citation>
    <scope>NUCLEOTIDE SEQUENCE</scope>
</reference>
<dbReference type="InterPro" id="IPR013087">
    <property type="entry name" value="Znf_C2H2_type"/>
</dbReference>
<dbReference type="FunFam" id="3.30.160.60:FF:000134">
    <property type="entry name" value="Krueppel-like factor 11"/>
    <property type="match status" value="1"/>
</dbReference>
<dbReference type="GO" id="GO:0005634">
    <property type="term" value="C:nucleus"/>
    <property type="evidence" value="ECO:0007669"/>
    <property type="project" value="UniProtKB-SubCell"/>
</dbReference>
<evidence type="ECO:0000259" key="9">
    <source>
        <dbReference type="PROSITE" id="PS50157"/>
    </source>
</evidence>
<dbReference type="GO" id="GO:0000978">
    <property type="term" value="F:RNA polymerase II cis-regulatory region sequence-specific DNA binding"/>
    <property type="evidence" value="ECO:0000318"/>
    <property type="project" value="GO_Central"/>
</dbReference>
<dbReference type="FunCoup" id="A0A7M7SXU8">
    <property type="interactions" value="214"/>
</dbReference>
<organism evidence="10 11">
    <name type="scientific">Strongylocentrotus purpuratus</name>
    <name type="common">Purple sea urchin</name>
    <dbReference type="NCBI Taxonomy" id="7668"/>
    <lineage>
        <taxon>Eukaryota</taxon>
        <taxon>Metazoa</taxon>
        <taxon>Echinodermata</taxon>
        <taxon>Eleutherozoa</taxon>
        <taxon>Echinozoa</taxon>
        <taxon>Echinoidea</taxon>
        <taxon>Euechinoidea</taxon>
        <taxon>Echinacea</taxon>
        <taxon>Camarodonta</taxon>
        <taxon>Echinidea</taxon>
        <taxon>Strongylocentrotidae</taxon>
        <taxon>Strongylocentrotus</taxon>
    </lineage>
</organism>
<evidence type="ECO:0000256" key="2">
    <source>
        <dbReference type="ARBA" id="ARBA00022723"/>
    </source>
</evidence>
<dbReference type="FunFam" id="3.30.160.60:FF:000018">
    <property type="entry name" value="Krueppel-like factor 15"/>
    <property type="match status" value="1"/>
</dbReference>
<dbReference type="Pfam" id="PF00096">
    <property type="entry name" value="zf-C2H2"/>
    <property type="match status" value="3"/>
</dbReference>
<dbReference type="Proteomes" id="UP000007110">
    <property type="component" value="Unassembled WGS sequence"/>
</dbReference>
<evidence type="ECO:0000313" key="11">
    <source>
        <dbReference type="Proteomes" id="UP000007110"/>
    </source>
</evidence>
<dbReference type="GO" id="GO:0000981">
    <property type="term" value="F:DNA-binding transcription factor activity, RNA polymerase II-specific"/>
    <property type="evidence" value="ECO:0000318"/>
    <property type="project" value="GO_Central"/>
</dbReference>
<dbReference type="PROSITE" id="PS50157">
    <property type="entry name" value="ZINC_FINGER_C2H2_2"/>
    <property type="match status" value="3"/>
</dbReference>
<dbReference type="AlphaFoldDB" id="A0A7M7SXU8"/>
<evidence type="ECO:0000256" key="7">
    <source>
        <dbReference type="PROSITE-ProRule" id="PRU00042"/>
    </source>
</evidence>
<evidence type="ECO:0000256" key="6">
    <source>
        <dbReference type="ARBA" id="ARBA00023242"/>
    </source>
</evidence>
<dbReference type="PANTHER" id="PTHR23235:SF164">
    <property type="entry name" value="C2H2-TYPE DOMAIN-CONTAINING PROTEIN"/>
    <property type="match status" value="1"/>
</dbReference>
<keyword evidence="6" id="KW-0539">Nucleus</keyword>
<sequence length="496" mass="54533">MEFVLPSPPSTPPTLLISETSQSVKDIPTVTATAGCFTMSPRPIEKSDFDAVQTLLSMRSVPSQVTIKRSDSPVPSSSSPVPTSFNAPLSPVSIVDENSQHHHPTEMMDFTTARMRGMDTPPLTPPPSKPTVITGMPMSHTFSMPQTSSAIVNTQRIASCNLVSITPSIMASKEIPSKWTRMDTIPSQSVQSRLSPIPVPQTQSTSCYNRVPVISETRRDLMSVPAMSAPGSSPRPVQLMPQVQDSRNSVQQPCEPQPKYIAVNGSFQIPVSCQNGPSAMLAKSTEQSPNVQTVSFIQIPQQNTQMKSSNGQSDQVKTVVMAVPANVMVVVNGMHKSEGQKLCPLAPAPSRSTSPMSDCKAPMSPAATEFSRRRNHICSFPSCGKTYFKSSHLKAHVRTHTGEKPFHCTWEGCDKRFARSDELSRHKRTHTGEKKFLCPMCDRRFMRSDHLTKHARRHMAAKKVPNWQLEVSKLSTMAAENRQQPQQMVPMIITSS</sequence>
<dbReference type="EnsemblMetazoa" id="XM_030983421">
    <property type="protein sequence ID" value="XP_030839281"/>
    <property type="gene ID" value="LOC590249"/>
</dbReference>
<dbReference type="Gene3D" id="3.30.160.60">
    <property type="entry name" value="Classic Zinc Finger"/>
    <property type="match status" value="3"/>
</dbReference>
<comment type="subcellular location">
    <subcellularLocation>
        <location evidence="1">Nucleus</location>
    </subcellularLocation>
</comment>
<feature type="compositionally biased region" description="Low complexity" evidence="8">
    <location>
        <begin position="72"/>
        <end position="84"/>
    </location>
</feature>
<dbReference type="OMA" id="FHCTWEG"/>
<proteinExistence type="predicted"/>
<dbReference type="InParanoid" id="A0A7M7SXU8"/>
<dbReference type="RefSeq" id="XP_030839281.1">
    <property type="nucleotide sequence ID" value="XM_030983421.1"/>
</dbReference>
<dbReference type="GO" id="GO:0008270">
    <property type="term" value="F:zinc ion binding"/>
    <property type="evidence" value="ECO:0007669"/>
    <property type="project" value="UniProtKB-KW"/>
</dbReference>
<feature type="region of interest" description="Disordered" evidence="8">
    <location>
        <begin position="64"/>
        <end position="85"/>
    </location>
</feature>
<dbReference type="KEGG" id="spu:590249"/>
<accession>A0A7M7SXU8</accession>
<feature type="domain" description="C2H2-type" evidence="9">
    <location>
        <begin position="406"/>
        <end position="435"/>
    </location>
</feature>
<dbReference type="SUPFAM" id="SSF57667">
    <property type="entry name" value="beta-beta-alpha zinc fingers"/>
    <property type="match status" value="1"/>
</dbReference>
<feature type="domain" description="C2H2-type" evidence="9">
    <location>
        <begin position="376"/>
        <end position="405"/>
    </location>
</feature>
<keyword evidence="11" id="KW-1185">Reference proteome</keyword>
<keyword evidence="5" id="KW-0862">Zinc</keyword>
<reference evidence="10" key="2">
    <citation type="submission" date="2021-01" db="UniProtKB">
        <authorList>
            <consortium name="EnsemblMetazoa"/>
        </authorList>
    </citation>
    <scope>IDENTIFICATION</scope>
</reference>
<dbReference type="SMART" id="SM00355">
    <property type="entry name" value="ZnF_C2H2"/>
    <property type="match status" value="3"/>
</dbReference>
<evidence type="ECO:0000256" key="3">
    <source>
        <dbReference type="ARBA" id="ARBA00022737"/>
    </source>
</evidence>
<evidence type="ECO:0000256" key="1">
    <source>
        <dbReference type="ARBA" id="ARBA00004123"/>
    </source>
</evidence>
<keyword evidence="3" id="KW-0677">Repeat</keyword>
<keyword evidence="4 7" id="KW-0863">Zinc-finger</keyword>
<dbReference type="PROSITE" id="PS00028">
    <property type="entry name" value="ZINC_FINGER_C2H2_1"/>
    <property type="match status" value="3"/>
</dbReference>
<dbReference type="PANTHER" id="PTHR23235">
    <property type="entry name" value="KRUEPPEL-LIKE TRANSCRIPTION FACTOR"/>
    <property type="match status" value="1"/>
</dbReference>
<dbReference type="InterPro" id="IPR036236">
    <property type="entry name" value="Znf_C2H2_sf"/>
</dbReference>
<name>A0A7M7SXU8_STRPU</name>
<evidence type="ECO:0000256" key="4">
    <source>
        <dbReference type="ARBA" id="ARBA00022771"/>
    </source>
</evidence>
<dbReference type="OrthoDB" id="6365676at2759"/>
<keyword evidence="2" id="KW-0479">Metal-binding</keyword>